<feature type="signal peptide" evidence="2">
    <location>
        <begin position="1"/>
        <end position="22"/>
    </location>
</feature>
<evidence type="ECO:0000256" key="2">
    <source>
        <dbReference type="SAM" id="SignalP"/>
    </source>
</evidence>
<dbReference type="STRING" id="860235.AOZ06_14405"/>
<evidence type="ECO:0000313" key="4">
    <source>
        <dbReference type="Proteomes" id="UP000063699"/>
    </source>
</evidence>
<evidence type="ECO:0000313" key="3">
    <source>
        <dbReference type="EMBL" id="ALG07951.1"/>
    </source>
</evidence>
<dbReference type="KEGG" id="kphy:AOZ06_14405"/>
<evidence type="ECO:0000256" key="1">
    <source>
        <dbReference type="SAM" id="MobiDB-lite"/>
    </source>
</evidence>
<feature type="region of interest" description="Disordered" evidence="1">
    <location>
        <begin position="34"/>
        <end position="82"/>
    </location>
</feature>
<feature type="chain" id="PRO_5006011707" description="DUF3558 domain-containing protein" evidence="2">
    <location>
        <begin position="23"/>
        <end position="216"/>
    </location>
</feature>
<dbReference type="Proteomes" id="UP000063699">
    <property type="component" value="Chromosome"/>
</dbReference>
<dbReference type="RefSeq" id="WP_054289861.1">
    <property type="nucleotide sequence ID" value="NZ_CP012752.1"/>
</dbReference>
<name>A0A0N7F388_9PSEU</name>
<dbReference type="EMBL" id="CP012752">
    <property type="protein sequence ID" value="ALG07951.1"/>
    <property type="molecule type" value="Genomic_DNA"/>
</dbReference>
<keyword evidence="2" id="KW-0732">Signal</keyword>
<accession>A0A0N7F388</accession>
<organism evidence="3 4">
    <name type="scientific">Kibdelosporangium phytohabitans</name>
    <dbReference type="NCBI Taxonomy" id="860235"/>
    <lineage>
        <taxon>Bacteria</taxon>
        <taxon>Bacillati</taxon>
        <taxon>Actinomycetota</taxon>
        <taxon>Actinomycetes</taxon>
        <taxon>Pseudonocardiales</taxon>
        <taxon>Pseudonocardiaceae</taxon>
        <taxon>Kibdelosporangium</taxon>
    </lineage>
</organism>
<gene>
    <name evidence="3" type="ORF">AOZ06_14405</name>
</gene>
<protein>
    <recommendedName>
        <fullName evidence="5">DUF3558 domain-containing protein</fullName>
    </recommendedName>
</protein>
<proteinExistence type="predicted"/>
<evidence type="ECO:0008006" key="5">
    <source>
        <dbReference type="Google" id="ProtNLM"/>
    </source>
</evidence>
<dbReference type="OrthoDB" id="3691101at2"/>
<dbReference type="AlphaFoldDB" id="A0A0N7F388"/>
<feature type="compositionally biased region" description="Low complexity" evidence="1">
    <location>
        <begin position="61"/>
        <end position="76"/>
    </location>
</feature>
<reference evidence="3 4" key="1">
    <citation type="submission" date="2015-07" db="EMBL/GenBank/DDBJ databases">
        <title>Genome sequencing of Kibdelosporangium phytohabitans.</title>
        <authorList>
            <person name="Qin S."/>
            <person name="Xing K."/>
        </authorList>
    </citation>
    <scope>NUCLEOTIDE SEQUENCE [LARGE SCALE GENOMIC DNA]</scope>
    <source>
        <strain evidence="3 4">KLBMP1111</strain>
    </source>
</reference>
<keyword evidence="4" id="KW-1185">Reference proteome</keyword>
<sequence length="216" mass="22273">MIRRFVCAAALSAFATALTATACTASITGTPMAAAPTVTDSAEPDVTTTPEEPYPTPPSDPTSTSHPSMPSSTRTSEPPPTIAKRKTITVAPACSTFVTPAAIGNVTGTNATAEPEDKGFCSYTLTRSGNPAGIALVVLTAGLETKGTTPTTFEGNTAHRLSTADTTCDLRIALTDDQSARYRVLWVSLVLTGHTEPVCAAVDKLAAQVFAKLPDS</sequence>
<dbReference type="PROSITE" id="PS51257">
    <property type="entry name" value="PROKAR_LIPOPROTEIN"/>
    <property type="match status" value="1"/>
</dbReference>